<proteinExistence type="predicted"/>
<dbReference type="EMBL" id="DVJN01000022">
    <property type="protein sequence ID" value="HIS91600.1"/>
    <property type="molecule type" value="Genomic_DNA"/>
</dbReference>
<gene>
    <name evidence="2" type="ORF">IAA84_01140</name>
</gene>
<organism evidence="2 3">
    <name type="scientific">Candidatus Alectryocaccomicrobium excrementavium</name>
    <dbReference type="NCBI Taxonomy" id="2840668"/>
    <lineage>
        <taxon>Bacteria</taxon>
        <taxon>Bacillati</taxon>
        <taxon>Bacillota</taxon>
        <taxon>Clostridia</taxon>
        <taxon>Candidatus Alectryocaccomicrobium</taxon>
    </lineage>
</organism>
<comment type="caution">
    <text evidence="2">The sequence shown here is derived from an EMBL/GenBank/DDBJ whole genome shotgun (WGS) entry which is preliminary data.</text>
</comment>
<keyword evidence="1" id="KW-1133">Transmembrane helix</keyword>
<dbReference type="AlphaFoldDB" id="A0A9D1K526"/>
<evidence type="ECO:0000256" key="1">
    <source>
        <dbReference type="SAM" id="Phobius"/>
    </source>
</evidence>
<accession>A0A9D1K526</accession>
<evidence type="ECO:0000313" key="2">
    <source>
        <dbReference type="EMBL" id="HIS91600.1"/>
    </source>
</evidence>
<keyword evidence="1" id="KW-0472">Membrane</keyword>
<reference evidence="2" key="2">
    <citation type="journal article" date="2021" name="PeerJ">
        <title>Extensive microbial diversity within the chicken gut microbiome revealed by metagenomics and culture.</title>
        <authorList>
            <person name="Gilroy R."/>
            <person name="Ravi A."/>
            <person name="Getino M."/>
            <person name="Pursley I."/>
            <person name="Horton D.L."/>
            <person name="Alikhan N.F."/>
            <person name="Baker D."/>
            <person name="Gharbi K."/>
            <person name="Hall N."/>
            <person name="Watson M."/>
            <person name="Adriaenssens E.M."/>
            <person name="Foster-Nyarko E."/>
            <person name="Jarju S."/>
            <person name="Secka A."/>
            <person name="Antonio M."/>
            <person name="Oren A."/>
            <person name="Chaudhuri R.R."/>
            <person name="La Ragione R."/>
            <person name="Hildebrand F."/>
            <person name="Pallen M.J."/>
        </authorList>
    </citation>
    <scope>NUCLEOTIDE SEQUENCE</scope>
    <source>
        <strain evidence="2">13766</strain>
    </source>
</reference>
<protein>
    <submittedName>
        <fullName evidence="2">Uncharacterized protein</fullName>
    </submittedName>
</protein>
<feature type="transmembrane region" description="Helical" evidence="1">
    <location>
        <begin position="83"/>
        <end position="104"/>
    </location>
</feature>
<dbReference type="Proteomes" id="UP000824140">
    <property type="component" value="Unassembled WGS sequence"/>
</dbReference>
<evidence type="ECO:0000313" key="3">
    <source>
        <dbReference type="Proteomes" id="UP000824140"/>
    </source>
</evidence>
<sequence>MTNEELTQKYVALDERVTRHTEQIKTCFNQIGEVRSIAESVHKLATSVEILAREQQLTNEKVDCLSDDMDELKAKPMANYEKVRLTIVTALASGIVGYVLKYLVDRL</sequence>
<reference evidence="2" key="1">
    <citation type="submission" date="2020-10" db="EMBL/GenBank/DDBJ databases">
        <authorList>
            <person name="Gilroy R."/>
        </authorList>
    </citation>
    <scope>NUCLEOTIDE SEQUENCE</scope>
    <source>
        <strain evidence="2">13766</strain>
    </source>
</reference>
<keyword evidence="1" id="KW-0812">Transmembrane</keyword>
<name>A0A9D1K526_9FIRM</name>